<proteinExistence type="predicted"/>
<evidence type="ECO:0000256" key="1">
    <source>
        <dbReference type="ARBA" id="ARBA00004651"/>
    </source>
</evidence>
<dbReference type="InterPro" id="IPR052192">
    <property type="entry name" value="Insect_Ionotropic_Sensory_Rcpt"/>
</dbReference>
<evidence type="ECO:0000313" key="10">
    <source>
        <dbReference type="EMBL" id="ALC46932.1"/>
    </source>
</evidence>
<dbReference type="PANTHER" id="PTHR42643">
    <property type="entry name" value="IONOTROPIC RECEPTOR 20A-RELATED"/>
    <property type="match status" value="1"/>
</dbReference>
<evidence type="ECO:0000256" key="3">
    <source>
        <dbReference type="ARBA" id="ARBA00022692"/>
    </source>
</evidence>
<organism evidence="10 11">
    <name type="scientific">Drosophila busckii</name>
    <name type="common">Fruit fly</name>
    <dbReference type="NCBI Taxonomy" id="30019"/>
    <lineage>
        <taxon>Eukaryota</taxon>
        <taxon>Metazoa</taxon>
        <taxon>Ecdysozoa</taxon>
        <taxon>Arthropoda</taxon>
        <taxon>Hexapoda</taxon>
        <taxon>Insecta</taxon>
        <taxon>Pterygota</taxon>
        <taxon>Neoptera</taxon>
        <taxon>Endopterygota</taxon>
        <taxon>Diptera</taxon>
        <taxon>Brachycera</taxon>
        <taxon>Muscomorpha</taxon>
        <taxon>Ephydroidea</taxon>
        <taxon>Drosophilidae</taxon>
        <taxon>Drosophila</taxon>
    </lineage>
</organism>
<gene>
    <name evidence="10" type="ORF">Dbus_chr3Rg1682</name>
</gene>
<dbReference type="OrthoDB" id="7959891at2759"/>
<keyword evidence="5 8" id="KW-0472">Membrane</keyword>
<reference evidence="10 11" key="1">
    <citation type="submission" date="2015-08" db="EMBL/GenBank/DDBJ databases">
        <title>Ancestral chromatin configuration constrains chromatin evolution on differentiating sex chromosomes in Drosophila.</title>
        <authorList>
            <person name="Zhou Q."/>
            <person name="Bachtrog D."/>
        </authorList>
    </citation>
    <scope>NUCLEOTIDE SEQUENCE [LARGE SCALE GENOMIC DNA]</scope>
    <source>
        <tissue evidence="10">Whole larvae</tissue>
    </source>
</reference>
<feature type="chain" id="PRO_5005794048" evidence="9">
    <location>
        <begin position="25"/>
        <end position="597"/>
    </location>
</feature>
<accession>A0A0M4F5T2</accession>
<name>A0A0M4F5T2_DROBS</name>
<keyword evidence="4 8" id="KW-1133">Transmembrane helix</keyword>
<keyword evidence="11" id="KW-1185">Reference proteome</keyword>
<evidence type="ECO:0000256" key="6">
    <source>
        <dbReference type="ARBA" id="ARBA00023170"/>
    </source>
</evidence>
<evidence type="ECO:0000256" key="2">
    <source>
        <dbReference type="ARBA" id="ARBA00022475"/>
    </source>
</evidence>
<keyword evidence="3 8" id="KW-0812">Transmembrane</keyword>
<dbReference type="PANTHER" id="PTHR42643:SF41">
    <property type="entry name" value="IONOTROPIC RECEPTOR 20A-RELATED"/>
    <property type="match status" value="1"/>
</dbReference>
<keyword evidence="7" id="KW-0325">Glycoprotein</keyword>
<feature type="signal peptide" evidence="9">
    <location>
        <begin position="1"/>
        <end position="24"/>
    </location>
</feature>
<feature type="transmembrane region" description="Helical" evidence="8">
    <location>
        <begin position="562"/>
        <end position="587"/>
    </location>
</feature>
<evidence type="ECO:0000256" key="8">
    <source>
        <dbReference type="SAM" id="Phobius"/>
    </source>
</evidence>
<keyword evidence="2" id="KW-1003">Cell membrane</keyword>
<comment type="subcellular location">
    <subcellularLocation>
        <location evidence="1">Cell membrane</location>
        <topology evidence="1">Multi-pass membrane protein</topology>
    </subcellularLocation>
</comment>
<sequence length="597" mass="69027">MLATCLAFVAECVTLLELLGHIKAQDNYNCVLLMKAQNDSIAESKPEPGLLQGLMTSLQTPVMQLDERVTYFLYRQQSNQLITLLYMANATLEQQAALLKALVANLRLMTTTRVVLLLQQQTAAAVDENYLGKLFLLCWQSRLLNVLALYENFEQTQVYYSYTAFPSFKLLTRNYEQQARIFVDRLNNLQGFELNIVLGGSTPRLIAYYDKHGSIVYRGTLGHFMDAFAQRYNCKLRQKFPAKPNEFQPSTELVKAVRNGSADISMAITYPTIPVFGFSYPYELMHWCLVLPVEPDVPPAQYYLKVFELETLLLTLALLLLLSVSLTWSLRSHGYAVHWHEFLVHNNCLRGILGQPFNQVFRAPIVIRMVYVQICLLGFLLTAWYNSYFSAFVTSVPKESLYRSFDDVLASKLQVIAWQPEYMELLGRLVEYRKYAPMFLVEPDFGRYISMRDSFNTKYGYMMPTTKWVVVNEQQKIFSKPLFFMRADFCFFNNVPLCFVVHENSIYMESLYSLILVLAERGLTSHWTKSGFSEQVAAGELSFQDLSTRREFRAMQLDDLKYIWYGYAVMILLSSTVLLLELSTSCLQRRCCKQRRK</sequence>
<feature type="transmembrane region" description="Helical" evidence="8">
    <location>
        <begin position="311"/>
        <end position="330"/>
    </location>
</feature>
<evidence type="ECO:0000256" key="5">
    <source>
        <dbReference type="ARBA" id="ARBA00023136"/>
    </source>
</evidence>
<dbReference type="GO" id="GO:0005886">
    <property type="term" value="C:plasma membrane"/>
    <property type="evidence" value="ECO:0007669"/>
    <property type="project" value="UniProtKB-SubCell"/>
</dbReference>
<evidence type="ECO:0000256" key="4">
    <source>
        <dbReference type="ARBA" id="ARBA00022989"/>
    </source>
</evidence>
<dbReference type="EMBL" id="CP012526">
    <property type="protein sequence ID" value="ALC46932.1"/>
    <property type="molecule type" value="Genomic_DNA"/>
</dbReference>
<dbReference type="AlphaFoldDB" id="A0A0M4F5T2"/>
<feature type="transmembrane region" description="Helical" evidence="8">
    <location>
        <begin position="365"/>
        <end position="385"/>
    </location>
</feature>
<dbReference type="SUPFAM" id="SSF53850">
    <property type="entry name" value="Periplasmic binding protein-like II"/>
    <property type="match status" value="1"/>
</dbReference>
<dbReference type="OMA" id="HFMDVFQ"/>
<keyword evidence="9" id="KW-0732">Signal</keyword>
<evidence type="ECO:0000313" key="11">
    <source>
        <dbReference type="Proteomes" id="UP000494163"/>
    </source>
</evidence>
<evidence type="ECO:0000256" key="7">
    <source>
        <dbReference type="ARBA" id="ARBA00023180"/>
    </source>
</evidence>
<keyword evidence="6" id="KW-0675">Receptor</keyword>
<evidence type="ECO:0000256" key="9">
    <source>
        <dbReference type="SAM" id="SignalP"/>
    </source>
</evidence>
<protein>
    <submittedName>
        <fullName evidence="10">Ir94e</fullName>
    </submittedName>
</protein>
<dbReference type="Proteomes" id="UP000494163">
    <property type="component" value="Chromosome 3R"/>
</dbReference>